<keyword evidence="14" id="KW-1185">Reference proteome</keyword>
<keyword evidence="6 11" id="KW-0812">Transmembrane</keyword>
<dbReference type="NCBIfam" id="TIGR02532">
    <property type="entry name" value="IV_pilin_GFxxxE"/>
    <property type="match status" value="1"/>
</dbReference>
<dbReference type="GO" id="GO:0015627">
    <property type="term" value="C:type II protein secretion system complex"/>
    <property type="evidence" value="ECO:0007669"/>
    <property type="project" value="InterPro"/>
</dbReference>
<comment type="similarity">
    <text evidence="9">Belongs to the GSP H family.</text>
</comment>
<dbReference type="Pfam" id="PF12019">
    <property type="entry name" value="GspH"/>
    <property type="match status" value="1"/>
</dbReference>
<keyword evidence="7 11" id="KW-1133">Transmembrane helix</keyword>
<dbReference type="EMBL" id="CP034464">
    <property type="protein sequence ID" value="AZP14490.1"/>
    <property type="molecule type" value="Genomic_DNA"/>
</dbReference>
<evidence type="ECO:0000256" key="1">
    <source>
        <dbReference type="ARBA" id="ARBA00004377"/>
    </source>
</evidence>
<comment type="subcellular location">
    <subcellularLocation>
        <location evidence="1">Cell inner membrane</location>
        <topology evidence="1">Single-pass membrane protein</topology>
    </subcellularLocation>
</comment>
<keyword evidence="3" id="KW-1003">Cell membrane</keyword>
<dbReference type="PROSITE" id="PS00409">
    <property type="entry name" value="PROKAR_NTER_METHYL"/>
    <property type="match status" value="1"/>
</dbReference>
<dbReference type="Gene3D" id="3.30.700.10">
    <property type="entry name" value="Glycoprotein, Type 4 Pilin"/>
    <property type="match status" value="1"/>
</dbReference>
<dbReference type="SUPFAM" id="SSF54523">
    <property type="entry name" value="Pili subunits"/>
    <property type="match status" value="1"/>
</dbReference>
<feature type="domain" description="General secretion pathway GspH" evidence="12">
    <location>
        <begin position="55"/>
        <end position="159"/>
    </location>
</feature>
<evidence type="ECO:0000256" key="2">
    <source>
        <dbReference type="ARBA" id="ARBA00021549"/>
    </source>
</evidence>
<dbReference type="OrthoDB" id="9180128at2"/>
<evidence type="ECO:0000313" key="14">
    <source>
        <dbReference type="Proteomes" id="UP000275663"/>
    </source>
</evidence>
<protein>
    <recommendedName>
        <fullName evidence="2">Type II secretion system protein H</fullName>
    </recommendedName>
    <alternativeName>
        <fullName evidence="10">General secretion pathway protein H</fullName>
    </alternativeName>
</protein>
<keyword evidence="4" id="KW-0488">Methylation</keyword>
<evidence type="ECO:0000313" key="13">
    <source>
        <dbReference type="EMBL" id="AZP14490.1"/>
    </source>
</evidence>
<keyword evidence="8 11" id="KW-0472">Membrane</keyword>
<feature type="transmembrane region" description="Helical" evidence="11">
    <location>
        <begin position="12"/>
        <end position="35"/>
    </location>
</feature>
<evidence type="ECO:0000256" key="6">
    <source>
        <dbReference type="ARBA" id="ARBA00022692"/>
    </source>
</evidence>
<dbReference type="GO" id="GO:0005886">
    <property type="term" value="C:plasma membrane"/>
    <property type="evidence" value="ECO:0007669"/>
    <property type="project" value="UniProtKB-SubCell"/>
</dbReference>
<dbReference type="RefSeq" id="WP_126129847.1">
    <property type="nucleotide sequence ID" value="NZ_CP034464.1"/>
</dbReference>
<dbReference type="InterPro" id="IPR045584">
    <property type="entry name" value="Pilin-like"/>
</dbReference>
<evidence type="ECO:0000256" key="7">
    <source>
        <dbReference type="ARBA" id="ARBA00022989"/>
    </source>
</evidence>
<name>A0A3S9HQU5_9BURK</name>
<evidence type="ECO:0000256" key="10">
    <source>
        <dbReference type="ARBA" id="ARBA00030775"/>
    </source>
</evidence>
<evidence type="ECO:0000256" key="4">
    <source>
        <dbReference type="ARBA" id="ARBA00022481"/>
    </source>
</evidence>
<dbReference type="Pfam" id="PF07963">
    <property type="entry name" value="N_methyl"/>
    <property type="match status" value="1"/>
</dbReference>
<evidence type="ECO:0000256" key="5">
    <source>
        <dbReference type="ARBA" id="ARBA00022519"/>
    </source>
</evidence>
<dbReference type="InterPro" id="IPR022346">
    <property type="entry name" value="T2SS_GspH"/>
</dbReference>
<dbReference type="KEGG" id="upv:EJN92_08645"/>
<dbReference type="InterPro" id="IPR012902">
    <property type="entry name" value="N_methyl_site"/>
</dbReference>
<accession>A0A3S9HQU5</accession>
<reference evidence="13 14" key="1">
    <citation type="journal article" date="2011" name="Int. J. Syst. Evol. Microbiol.">
        <title>Description of Undibacterium oligocarboniphilum sp. nov., isolated from purified water, and Undibacterium pigrum strain CCUG 49012 as the type strain of Undibacterium parvum sp. nov., and emended descriptions of the genus Undibacterium and the species Undibacterium pigrum.</title>
        <authorList>
            <person name="Eder W."/>
            <person name="Wanner G."/>
            <person name="Ludwig W."/>
            <person name="Busse H.J."/>
            <person name="Ziemke-Kageler F."/>
            <person name="Lang E."/>
        </authorList>
    </citation>
    <scope>NUCLEOTIDE SEQUENCE [LARGE SCALE GENOMIC DNA]</scope>
    <source>
        <strain evidence="13 14">DSM 23061</strain>
    </source>
</reference>
<sequence>MKNSGQKAGSHQYTAGFTLIELMMTLSIAAVLMAIGVPSMRDLIRDARLSSQSDLLVRTISAARMDAIKQRSNFKVCPAATPNSATACSTLATDWTKGWVLINGTTISQRLLGKSGVTITSAASAVEFGATLGTPTAASSFVLCVSGRKQQTVNVSASGHVDKRIDSTVCP</sequence>
<gene>
    <name evidence="13" type="ORF">EJN92_08645</name>
</gene>
<evidence type="ECO:0000256" key="11">
    <source>
        <dbReference type="SAM" id="Phobius"/>
    </source>
</evidence>
<proteinExistence type="inferred from homology"/>
<organism evidence="13 14">
    <name type="scientific">Undibacterium parvum</name>
    <dbReference type="NCBI Taxonomy" id="401471"/>
    <lineage>
        <taxon>Bacteria</taxon>
        <taxon>Pseudomonadati</taxon>
        <taxon>Pseudomonadota</taxon>
        <taxon>Betaproteobacteria</taxon>
        <taxon>Burkholderiales</taxon>
        <taxon>Oxalobacteraceae</taxon>
        <taxon>Undibacterium</taxon>
    </lineage>
</organism>
<dbReference type="GO" id="GO:0015628">
    <property type="term" value="P:protein secretion by the type II secretion system"/>
    <property type="evidence" value="ECO:0007669"/>
    <property type="project" value="InterPro"/>
</dbReference>
<dbReference type="AlphaFoldDB" id="A0A3S9HQU5"/>
<keyword evidence="5" id="KW-0997">Cell inner membrane</keyword>
<evidence type="ECO:0000259" key="12">
    <source>
        <dbReference type="Pfam" id="PF12019"/>
    </source>
</evidence>
<dbReference type="Proteomes" id="UP000275663">
    <property type="component" value="Chromosome"/>
</dbReference>
<evidence type="ECO:0000256" key="8">
    <source>
        <dbReference type="ARBA" id="ARBA00023136"/>
    </source>
</evidence>
<evidence type="ECO:0000256" key="9">
    <source>
        <dbReference type="ARBA" id="ARBA00025772"/>
    </source>
</evidence>
<evidence type="ECO:0000256" key="3">
    <source>
        <dbReference type="ARBA" id="ARBA00022475"/>
    </source>
</evidence>